<gene>
    <name evidence="1" type="ORF">PBAT_01980</name>
</gene>
<protein>
    <recommendedName>
        <fullName evidence="3">STAS/SEC14 domain-containing protein</fullName>
    </recommendedName>
</protein>
<dbReference type="Proteomes" id="UP000077355">
    <property type="component" value="Unassembled WGS sequence"/>
</dbReference>
<reference evidence="1 2" key="1">
    <citation type="submission" date="2016-03" db="EMBL/GenBank/DDBJ databases">
        <title>Draft genome sequence of Paenibacillus antarcticus CECT 5836.</title>
        <authorList>
            <person name="Shin S.-K."/>
            <person name="Yi H."/>
        </authorList>
    </citation>
    <scope>NUCLEOTIDE SEQUENCE [LARGE SCALE GENOMIC DNA]</scope>
    <source>
        <strain evidence="1 2">CECT 5836</strain>
    </source>
</reference>
<keyword evidence="2" id="KW-1185">Reference proteome</keyword>
<name>A0A168R085_9BACL</name>
<dbReference type="OrthoDB" id="2864316at2"/>
<evidence type="ECO:0008006" key="3">
    <source>
        <dbReference type="Google" id="ProtNLM"/>
    </source>
</evidence>
<organism evidence="1 2">
    <name type="scientific">Paenibacillus antarcticus</name>
    <dbReference type="NCBI Taxonomy" id="253703"/>
    <lineage>
        <taxon>Bacteria</taxon>
        <taxon>Bacillati</taxon>
        <taxon>Bacillota</taxon>
        <taxon>Bacilli</taxon>
        <taxon>Bacillales</taxon>
        <taxon>Paenibacillaceae</taxon>
        <taxon>Paenibacillus</taxon>
    </lineage>
</organism>
<evidence type="ECO:0000313" key="2">
    <source>
        <dbReference type="Proteomes" id="UP000077355"/>
    </source>
</evidence>
<comment type="caution">
    <text evidence="1">The sequence shown here is derived from an EMBL/GenBank/DDBJ whole genome shotgun (WGS) entry which is preliminary data.</text>
</comment>
<sequence>MSTAKILDRKAKIIEIVWDARAKPEDFDRVTKEVQTFSQELGGSFDVIVDMRTVKAFMPESQGKLVEHQKALKDFGMKRAAVIVSGAIAKMQLKRTAKEALHSTESHWESYEEALLFLKNNL</sequence>
<accession>A0A168R085</accession>
<dbReference type="RefSeq" id="WP_068646054.1">
    <property type="nucleotide sequence ID" value="NZ_CP043611.1"/>
</dbReference>
<evidence type="ECO:0000313" key="1">
    <source>
        <dbReference type="EMBL" id="OAB48424.1"/>
    </source>
</evidence>
<proteinExistence type="predicted"/>
<dbReference type="AlphaFoldDB" id="A0A168R085"/>
<dbReference type="EMBL" id="LVJI01000001">
    <property type="protein sequence ID" value="OAB48424.1"/>
    <property type="molecule type" value="Genomic_DNA"/>
</dbReference>